<organism evidence="2 3">
    <name type="scientific">Janthinobacterium lividum</name>
    <dbReference type="NCBI Taxonomy" id="29581"/>
    <lineage>
        <taxon>Bacteria</taxon>
        <taxon>Pseudomonadati</taxon>
        <taxon>Pseudomonadota</taxon>
        <taxon>Betaproteobacteria</taxon>
        <taxon>Burkholderiales</taxon>
        <taxon>Oxalobacteraceae</taxon>
        <taxon>Janthinobacterium</taxon>
    </lineage>
</organism>
<dbReference type="RefSeq" id="WP_139248287.1">
    <property type="nucleotide sequence ID" value="NZ_FPKH01000001.1"/>
</dbReference>
<dbReference type="Proteomes" id="UP000182489">
    <property type="component" value="Unassembled WGS sequence"/>
</dbReference>
<feature type="chain" id="PRO_5044337345" description="DUF3347 domain-containing protein" evidence="1">
    <location>
        <begin position="24"/>
        <end position="210"/>
    </location>
</feature>
<evidence type="ECO:0008006" key="4">
    <source>
        <dbReference type="Google" id="ProtNLM"/>
    </source>
</evidence>
<name>A0AB38C733_9BURK</name>
<accession>A0AB38C733</accession>
<evidence type="ECO:0000313" key="2">
    <source>
        <dbReference type="EMBL" id="SFX44373.1"/>
    </source>
</evidence>
<comment type="caution">
    <text evidence="2">The sequence shown here is derived from an EMBL/GenBank/DDBJ whole genome shotgun (WGS) entry which is preliminary data.</text>
</comment>
<protein>
    <recommendedName>
        <fullName evidence="4">DUF3347 domain-containing protein</fullName>
    </recommendedName>
</protein>
<sequence>MRKDSVRGVLSVLLAAASVSAWAAQAGDEVVAKPAVETPVAQPVAAEAAAVPAVAKLSLVSSGEQMVVDYGTSGSKEECKDFTPAGKVYDATTLREKLLPFISKMVERSRRMTGVLPEVQKTLTAGVPVWVQAYADWPAEHGLRAGSCGPLTLQLTPEAGKTYQVEFRFLGENKCKQVLLDVTDPAARQEIEAPVTAACAAPKKSLFGLF</sequence>
<evidence type="ECO:0000256" key="1">
    <source>
        <dbReference type="SAM" id="SignalP"/>
    </source>
</evidence>
<dbReference type="EMBL" id="FPKH01000001">
    <property type="protein sequence ID" value="SFX44373.1"/>
    <property type="molecule type" value="Genomic_DNA"/>
</dbReference>
<feature type="signal peptide" evidence="1">
    <location>
        <begin position="1"/>
        <end position="23"/>
    </location>
</feature>
<dbReference type="AlphaFoldDB" id="A0AB38C733"/>
<gene>
    <name evidence="2" type="ORF">SAMN03097694_2212</name>
</gene>
<evidence type="ECO:0000313" key="3">
    <source>
        <dbReference type="Proteomes" id="UP000182489"/>
    </source>
</evidence>
<reference evidence="2 3" key="1">
    <citation type="submission" date="2016-11" db="EMBL/GenBank/DDBJ databases">
        <authorList>
            <person name="Varghese N."/>
            <person name="Submissions S."/>
        </authorList>
    </citation>
    <scope>NUCLEOTIDE SEQUENCE [LARGE SCALE GENOMIC DNA]</scope>
    <source>
        <strain evidence="2 3">NFR18</strain>
    </source>
</reference>
<proteinExistence type="predicted"/>
<keyword evidence="1" id="KW-0732">Signal</keyword>